<dbReference type="InterPro" id="IPR050879">
    <property type="entry name" value="Acyltransferase_3"/>
</dbReference>
<sequence length="393" mass="43476">MQREEPAMSLLGSDRPNAEKSGSILGFNGLRGLSVVLVYLNHKCGLQFYSGSVGVWIFFILSGFLIIGELNRQRSKAETAASRPAAEIVTFWVKRATRIFPAYYALLAILFLTRAYFQHAGPDLGFRYHVVYLSNYWIGSVIGGTAGPFGVLWTLSVEQQFYVVAPFLFILLPLERHFVTCMCVVALGLVGHFLMYSSGFNHTAIHTLSPWNFSLIAFGGAITILHLHRQGWAPNGNGTFACLLILAFALCSNGVIYDAPSYLFPVIDTAIGLCLVALVWWVRANQESVVVHALEWKPLEHLGKISYGFYLVHNFIPNPLGKALTLYGGISVPNSVKISAGAAIGFVISYAVAHVSWKYFESPILRSRRGLTKFFLQYLPDSPSQGVPRTELK</sequence>
<feature type="transmembrane region" description="Helical" evidence="1">
    <location>
        <begin position="46"/>
        <end position="67"/>
    </location>
</feature>
<accession>A0A0E3VVL2</accession>
<protein>
    <recommendedName>
        <fullName evidence="2">Acyltransferase 3 domain-containing protein</fullName>
    </recommendedName>
</protein>
<feature type="transmembrane region" description="Helical" evidence="1">
    <location>
        <begin position="262"/>
        <end position="282"/>
    </location>
</feature>
<dbReference type="GO" id="GO:0016020">
    <property type="term" value="C:membrane"/>
    <property type="evidence" value="ECO:0007669"/>
    <property type="project" value="TreeGrafter"/>
</dbReference>
<keyword evidence="1" id="KW-0472">Membrane</keyword>
<organism evidence="3 4">
    <name type="scientific">Bradyrhizobium diazoefficiens</name>
    <dbReference type="NCBI Taxonomy" id="1355477"/>
    <lineage>
        <taxon>Bacteria</taxon>
        <taxon>Pseudomonadati</taxon>
        <taxon>Pseudomonadota</taxon>
        <taxon>Alphaproteobacteria</taxon>
        <taxon>Hyphomicrobiales</taxon>
        <taxon>Nitrobacteraceae</taxon>
        <taxon>Bradyrhizobium</taxon>
    </lineage>
</organism>
<gene>
    <name evidence="3" type="ORF">NK6_6202</name>
</gene>
<keyword evidence="1" id="KW-1133">Transmembrane helix</keyword>
<evidence type="ECO:0000256" key="1">
    <source>
        <dbReference type="SAM" id="Phobius"/>
    </source>
</evidence>
<dbReference type="GO" id="GO:0016747">
    <property type="term" value="F:acyltransferase activity, transferring groups other than amino-acyl groups"/>
    <property type="evidence" value="ECO:0007669"/>
    <property type="project" value="InterPro"/>
</dbReference>
<feature type="transmembrane region" description="Helical" evidence="1">
    <location>
        <begin position="239"/>
        <end position="256"/>
    </location>
</feature>
<dbReference type="AlphaFoldDB" id="A0A0E3VVL2"/>
<feature type="transmembrane region" description="Helical" evidence="1">
    <location>
        <begin position="178"/>
        <end position="196"/>
    </location>
</feature>
<reference evidence="3 4" key="1">
    <citation type="submission" date="2014-11" db="EMBL/GenBank/DDBJ databases">
        <title>Symbiosis island explosion on the genome of extra-slow-growing strains of soybean bradyrhizobia with massive insertion sequences.</title>
        <authorList>
            <person name="Iida T."/>
            <person name="Minamisawa K."/>
        </authorList>
    </citation>
    <scope>NUCLEOTIDE SEQUENCE [LARGE SCALE GENOMIC DNA]</scope>
    <source>
        <strain evidence="3 4">NK6</strain>
    </source>
</reference>
<feature type="transmembrane region" description="Helical" evidence="1">
    <location>
        <begin position="100"/>
        <end position="117"/>
    </location>
</feature>
<dbReference type="PANTHER" id="PTHR23028:SF53">
    <property type="entry name" value="ACYL_TRANSF_3 DOMAIN-CONTAINING PROTEIN"/>
    <property type="match status" value="1"/>
</dbReference>
<evidence type="ECO:0000313" key="3">
    <source>
        <dbReference type="EMBL" id="BAR59355.1"/>
    </source>
</evidence>
<evidence type="ECO:0000313" key="4">
    <source>
        <dbReference type="Proteomes" id="UP000063308"/>
    </source>
</evidence>
<dbReference type="Pfam" id="PF01757">
    <property type="entry name" value="Acyl_transf_3"/>
    <property type="match status" value="1"/>
</dbReference>
<dbReference type="InterPro" id="IPR002656">
    <property type="entry name" value="Acyl_transf_3_dom"/>
</dbReference>
<dbReference type="PANTHER" id="PTHR23028">
    <property type="entry name" value="ACETYLTRANSFERASE"/>
    <property type="match status" value="1"/>
</dbReference>
<feature type="domain" description="Acyltransferase 3" evidence="2">
    <location>
        <begin position="25"/>
        <end position="353"/>
    </location>
</feature>
<dbReference type="Proteomes" id="UP000063308">
    <property type="component" value="Chromosome"/>
</dbReference>
<dbReference type="GO" id="GO:0009103">
    <property type="term" value="P:lipopolysaccharide biosynthetic process"/>
    <property type="evidence" value="ECO:0007669"/>
    <property type="project" value="TreeGrafter"/>
</dbReference>
<feature type="transmembrane region" description="Helical" evidence="1">
    <location>
        <begin position="137"/>
        <end position="157"/>
    </location>
</feature>
<evidence type="ECO:0000259" key="2">
    <source>
        <dbReference type="Pfam" id="PF01757"/>
    </source>
</evidence>
<proteinExistence type="predicted"/>
<keyword evidence="1" id="KW-0812">Transmembrane</keyword>
<dbReference type="EMBL" id="AP014685">
    <property type="protein sequence ID" value="BAR59355.1"/>
    <property type="molecule type" value="Genomic_DNA"/>
</dbReference>
<feature type="transmembrane region" description="Helical" evidence="1">
    <location>
        <begin position="208"/>
        <end position="227"/>
    </location>
</feature>
<name>A0A0E3VVL2_9BRAD</name>